<keyword evidence="2" id="KW-1185">Reference proteome</keyword>
<evidence type="ECO:0000313" key="1">
    <source>
        <dbReference type="EMBL" id="KNC70313.1"/>
    </source>
</evidence>
<evidence type="ECO:0000313" key="2">
    <source>
        <dbReference type="Proteomes" id="UP000054560"/>
    </source>
</evidence>
<proteinExistence type="predicted"/>
<dbReference type="Proteomes" id="UP000054560">
    <property type="component" value="Unassembled WGS sequence"/>
</dbReference>
<protein>
    <submittedName>
        <fullName evidence="1">Uncharacterized protein</fullName>
    </submittedName>
</protein>
<gene>
    <name evidence="1" type="ORF">SARC_17159</name>
</gene>
<accession>A0A0L0F2A8</accession>
<dbReference type="EMBL" id="KQ251504">
    <property type="protein sequence ID" value="KNC70313.1"/>
    <property type="molecule type" value="Genomic_DNA"/>
</dbReference>
<name>A0A0L0F2A8_9EUKA</name>
<dbReference type="GeneID" id="25917663"/>
<feature type="non-terminal residue" evidence="1">
    <location>
        <position position="111"/>
    </location>
</feature>
<sequence length="111" mass="12429">DALTHEIETVALLQLDRFNVVHHPLRQYNTLGDDWVTALHGVGPSVDNSVRESVSTITCADIVIIPLCHSEDVHSDYMKMLNKEADAPHTKQRKDLPLLTLFFASYTDATT</sequence>
<dbReference type="RefSeq" id="XP_014144215.1">
    <property type="nucleotide sequence ID" value="XM_014288740.1"/>
</dbReference>
<dbReference type="AlphaFoldDB" id="A0A0L0F2A8"/>
<feature type="non-terminal residue" evidence="1">
    <location>
        <position position="1"/>
    </location>
</feature>
<reference evidence="1 2" key="1">
    <citation type="submission" date="2011-02" db="EMBL/GenBank/DDBJ databases">
        <title>The Genome Sequence of Sphaeroforma arctica JP610.</title>
        <authorList>
            <consortium name="The Broad Institute Genome Sequencing Platform"/>
            <person name="Russ C."/>
            <person name="Cuomo C."/>
            <person name="Young S.K."/>
            <person name="Zeng Q."/>
            <person name="Gargeya S."/>
            <person name="Alvarado L."/>
            <person name="Berlin A."/>
            <person name="Chapman S.B."/>
            <person name="Chen Z."/>
            <person name="Freedman E."/>
            <person name="Gellesch M."/>
            <person name="Goldberg J."/>
            <person name="Griggs A."/>
            <person name="Gujja S."/>
            <person name="Heilman E."/>
            <person name="Heiman D."/>
            <person name="Howarth C."/>
            <person name="Mehta T."/>
            <person name="Neiman D."/>
            <person name="Pearson M."/>
            <person name="Roberts A."/>
            <person name="Saif S."/>
            <person name="Shea T."/>
            <person name="Shenoy N."/>
            <person name="Sisk P."/>
            <person name="Stolte C."/>
            <person name="Sykes S."/>
            <person name="White J."/>
            <person name="Yandava C."/>
            <person name="Burger G."/>
            <person name="Gray M.W."/>
            <person name="Holland P.W.H."/>
            <person name="King N."/>
            <person name="Lang F.B.F."/>
            <person name="Roger A.J."/>
            <person name="Ruiz-Trillo I."/>
            <person name="Haas B."/>
            <person name="Nusbaum C."/>
            <person name="Birren B."/>
        </authorList>
    </citation>
    <scope>NUCLEOTIDE SEQUENCE [LARGE SCALE GENOMIC DNA]</scope>
    <source>
        <strain evidence="1 2">JP610</strain>
    </source>
</reference>
<organism evidence="1 2">
    <name type="scientific">Sphaeroforma arctica JP610</name>
    <dbReference type="NCBI Taxonomy" id="667725"/>
    <lineage>
        <taxon>Eukaryota</taxon>
        <taxon>Ichthyosporea</taxon>
        <taxon>Ichthyophonida</taxon>
        <taxon>Sphaeroforma</taxon>
    </lineage>
</organism>